<feature type="non-terminal residue" evidence="1">
    <location>
        <position position="33"/>
    </location>
</feature>
<accession>A0A227J179</accession>
<dbReference type="EMBL" id="NIXT01004598">
    <property type="protein sequence ID" value="OXE28215.1"/>
    <property type="molecule type" value="Genomic_DNA"/>
</dbReference>
<protein>
    <submittedName>
        <fullName evidence="1">Potassium transporter Kef</fullName>
    </submittedName>
</protein>
<gene>
    <name evidence="1" type="ORF">CA163_35075</name>
</gene>
<comment type="caution">
    <text evidence="1">The sequence shown here is derived from an EMBL/GenBank/DDBJ whole genome shotgun (WGS) entry which is preliminary data.</text>
</comment>
<evidence type="ECO:0000313" key="1">
    <source>
        <dbReference type="EMBL" id="OXE28215.1"/>
    </source>
</evidence>
<sequence length="33" mass="3839">MFQWIATMYRPKVPEHITSFQLAVLVISVFVVS</sequence>
<reference evidence="1 2" key="1">
    <citation type="journal article" date="2017" name="Appl. Environ. Microbiol.">
        <title>Parallel evolution of two clades of a major Atlantic endemic Vibrio parahaemolyticus pathogen lineage by independent acquisition of related pathogenicity islands.</title>
        <authorList>
            <person name="Xu F."/>
            <person name="Gonzalez-Escalona N."/>
            <person name="Drees K.P."/>
            <person name="Sebra R.P."/>
            <person name="Cooper V.S."/>
            <person name="Jones S.H."/>
            <person name="Whistler C.A."/>
        </authorList>
    </citation>
    <scope>NUCLEOTIDE SEQUENCE [LARGE SCALE GENOMIC DNA]</scope>
    <source>
        <strain evidence="1 2">MAVP-3</strain>
    </source>
</reference>
<organism evidence="1 2">
    <name type="scientific">Vibrio parahaemolyticus</name>
    <dbReference type="NCBI Taxonomy" id="670"/>
    <lineage>
        <taxon>Bacteria</taxon>
        <taxon>Pseudomonadati</taxon>
        <taxon>Pseudomonadota</taxon>
        <taxon>Gammaproteobacteria</taxon>
        <taxon>Vibrionales</taxon>
        <taxon>Vibrionaceae</taxon>
        <taxon>Vibrio</taxon>
    </lineage>
</organism>
<dbReference type="Proteomes" id="UP000214596">
    <property type="component" value="Unassembled WGS sequence"/>
</dbReference>
<dbReference type="AlphaFoldDB" id="A0A227J179"/>
<proteinExistence type="predicted"/>
<name>A0A227J179_VIBPH</name>
<evidence type="ECO:0000313" key="2">
    <source>
        <dbReference type="Proteomes" id="UP000214596"/>
    </source>
</evidence>